<name>A0A6M4WX54_9ACTN</name>
<protein>
    <recommendedName>
        <fullName evidence="3">FunZ protein</fullName>
    </recommendedName>
</protein>
<proteinExistence type="predicted"/>
<accession>A0A6M4WX54</accession>
<dbReference type="AlphaFoldDB" id="A0A6M4WX54"/>
<evidence type="ECO:0008006" key="3">
    <source>
        <dbReference type="Google" id="ProtNLM"/>
    </source>
</evidence>
<organism evidence="1 2">
    <name type="scientific">Streptomyces asoensis</name>
    <dbReference type="NCBI Taxonomy" id="249586"/>
    <lineage>
        <taxon>Bacteria</taxon>
        <taxon>Bacillati</taxon>
        <taxon>Actinomycetota</taxon>
        <taxon>Actinomycetes</taxon>
        <taxon>Kitasatosporales</taxon>
        <taxon>Streptomycetaceae</taxon>
        <taxon>Streptomyces</taxon>
    </lineage>
</organism>
<reference evidence="1" key="1">
    <citation type="submission" date="2020-03" db="EMBL/GenBank/DDBJ databases">
        <title>Molecular networking-based the target discovery of potent antiproliferative macrolactams: 5/6/7/16 polycyclic ansamycins and glycosylated trienomycin from Streptomyces cacaoi subsp. asoensis.</title>
        <authorList>
            <person name="Liu L.-L."/>
        </authorList>
    </citation>
    <scope>NUCLEOTIDE SEQUENCE [LARGE SCALE GENOMIC DNA]</scope>
    <source>
        <strain evidence="1">H2S5</strain>
    </source>
</reference>
<gene>
    <name evidence="1" type="ORF">G9272_21165</name>
</gene>
<dbReference type="NCBIfam" id="NF047389">
    <property type="entry name" value="ATPase_Sll1717"/>
    <property type="match status" value="1"/>
</dbReference>
<evidence type="ECO:0000313" key="2">
    <source>
        <dbReference type="Proteomes" id="UP000502665"/>
    </source>
</evidence>
<sequence>MSALIAILPTSCALLATPAGERVLNISEVENFGAIDADADDLLRECFQDHPAYVAAKDQKKFLILGRKGSGKTAIFKRILTERHPNEFSYGHSFDDYPWQHHDLQAQVGVPEERRYFHSWKYLTLIGLAKVILNSDQSQPWSDESFESVQALEDFVVDSYGSRDPDVRQLFSPDKELRLKSVLKVPFFELSGERVRVRELPPHIQEVNRAIQEHILRALNPDNSYYICFDQLDLGFVKSEESYSQRLVGLILAARDLFLAGRERGKKLNVVVFLRDDIYQDLQFEDKNKITENFTSVVQWNESGAGLTLKRLMESRFTNVLGEGGASVVPWEDVFDETREMPSRQTKYKHICDRTFLRPRDVIKFCNEVLEQYKSPLFAARGQFDNEAVHEARSGYSDYLLNELDDEIAKHVPQYKEYLEVVKELGAMQFSLADFSAAWSRRSTLAEIPAKVGLAQLFEFSVVGYLKPGGRGGGSEYVWRYRDPRARFNATSEVFRIHAGFKEALDLTRQSV</sequence>
<dbReference type="EMBL" id="CP049838">
    <property type="protein sequence ID" value="QJT02516.1"/>
    <property type="molecule type" value="Genomic_DNA"/>
</dbReference>
<keyword evidence="2" id="KW-1185">Reference proteome</keyword>
<dbReference type="RefSeq" id="WP_171398032.1">
    <property type="nucleotide sequence ID" value="NZ_CP049838.1"/>
</dbReference>
<dbReference type="Proteomes" id="UP000502665">
    <property type="component" value="Chromosome"/>
</dbReference>
<dbReference type="InterPro" id="IPR059206">
    <property type="entry name" value="Sll1717-like"/>
</dbReference>
<evidence type="ECO:0000313" key="1">
    <source>
        <dbReference type="EMBL" id="QJT02516.1"/>
    </source>
</evidence>